<dbReference type="GO" id="GO:0005886">
    <property type="term" value="C:plasma membrane"/>
    <property type="evidence" value="ECO:0007669"/>
    <property type="project" value="UniProtKB-SubCell"/>
</dbReference>
<evidence type="ECO:0000256" key="3">
    <source>
        <dbReference type="ARBA" id="ARBA00022475"/>
    </source>
</evidence>
<dbReference type="GO" id="GO:0022857">
    <property type="term" value="F:transmembrane transporter activity"/>
    <property type="evidence" value="ECO:0007669"/>
    <property type="project" value="UniProtKB-UniRule"/>
</dbReference>
<feature type="transmembrane region" description="Helical" evidence="9">
    <location>
        <begin position="60"/>
        <end position="79"/>
    </location>
</feature>
<evidence type="ECO:0000256" key="8">
    <source>
        <dbReference type="ARBA" id="ARBA00038436"/>
    </source>
</evidence>
<feature type="domain" description="Tripartite ATP-independent periplasmic transporters DctQ component" evidence="10">
    <location>
        <begin position="30"/>
        <end position="137"/>
    </location>
</feature>
<keyword evidence="3" id="KW-1003">Cell membrane</keyword>
<keyword evidence="4 9" id="KW-0997">Cell inner membrane</keyword>
<dbReference type="PANTHER" id="PTHR35011">
    <property type="entry name" value="2,3-DIKETO-L-GULONATE TRAP TRANSPORTER SMALL PERMEASE PROTEIN YIAM"/>
    <property type="match status" value="1"/>
</dbReference>
<comment type="subcellular location">
    <subcellularLocation>
        <location evidence="1 9">Cell inner membrane</location>
        <topology evidence="1 9">Multi-pass membrane protein</topology>
    </subcellularLocation>
</comment>
<feature type="transmembrane region" description="Helical" evidence="9">
    <location>
        <begin position="91"/>
        <end position="110"/>
    </location>
</feature>
<dbReference type="OrthoDB" id="4964541at2"/>
<keyword evidence="12" id="KW-1185">Reference proteome</keyword>
<evidence type="ECO:0000313" key="12">
    <source>
        <dbReference type="Proteomes" id="UP000295673"/>
    </source>
</evidence>
<name>A0A4R1NSW4_9RHOB</name>
<organism evidence="11 12">
    <name type="scientific">Shimia isoporae</name>
    <dbReference type="NCBI Taxonomy" id="647720"/>
    <lineage>
        <taxon>Bacteria</taxon>
        <taxon>Pseudomonadati</taxon>
        <taxon>Pseudomonadota</taxon>
        <taxon>Alphaproteobacteria</taxon>
        <taxon>Rhodobacterales</taxon>
        <taxon>Roseobacteraceae</taxon>
    </lineage>
</organism>
<keyword evidence="5 9" id="KW-0812">Transmembrane</keyword>
<sequence length="194" mass="21465">MLFILRPLAWVNTVILRLGRHISVVALALMVVVILTQVFFRYVLNNALAWPDEAARFLMLWMVGLMAPSAMRWSGFVAIDTLPSALPRAPALVLTLVLLCMSLGVLVLAVQHGYAHTFGFGGKFDSSSLRVPLEWVGMEGFKVKLKYMYGSLLTCVVLLISVTVELVLRTLLELFDPDAEQPSKDELEAIMGAD</sequence>
<keyword evidence="7 9" id="KW-0472">Membrane</keyword>
<dbReference type="PANTHER" id="PTHR35011:SF11">
    <property type="entry name" value="TRAP TRANSPORTER SMALL PERMEASE PROTEIN"/>
    <property type="match status" value="1"/>
</dbReference>
<feature type="transmembrane region" description="Helical" evidence="9">
    <location>
        <begin position="21"/>
        <end position="40"/>
    </location>
</feature>
<dbReference type="InterPro" id="IPR007387">
    <property type="entry name" value="TRAP_DctQ"/>
</dbReference>
<protein>
    <recommendedName>
        <fullName evidence="9">TRAP transporter small permease protein</fullName>
    </recommendedName>
</protein>
<dbReference type="GO" id="GO:0015740">
    <property type="term" value="P:C4-dicarboxylate transport"/>
    <property type="evidence" value="ECO:0007669"/>
    <property type="project" value="TreeGrafter"/>
</dbReference>
<proteinExistence type="inferred from homology"/>
<evidence type="ECO:0000256" key="1">
    <source>
        <dbReference type="ARBA" id="ARBA00004429"/>
    </source>
</evidence>
<comment type="similarity">
    <text evidence="8 9">Belongs to the TRAP transporter small permease family.</text>
</comment>
<comment type="function">
    <text evidence="9">Part of the tripartite ATP-independent periplasmic (TRAP) transport system.</text>
</comment>
<evidence type="ECO:0000256" key="5">
    <source>
        <dbReference type="ARBA" id="ARBA00022692"/>
    </source>
</evidence>
<feature type="transmembrane region" description="Helical" evidence="9">
    <location>
        <begin position="147"/>
        <end position="168"/>
    </location>
</feature>
<comment type="subunit">
    <text evidence="9">The complex comprises the extracytoplasmic solute receptor protein and the two transmembrane proteins.</text>
</comment>
<dbReference type="RefSeq" id="WP_132858491.1">
    <property type="nucleotide sequence ID" value="NZ_SMGR01000001.1"/>
</dbReference>
<evidence type="ECO:0000256" key="4">
    <source>
        <dbReference type="ARBA" id="ARBA00022519"/>
    </source>
</evidence>
<evidence type="ECO:0000256" key="2">
    <source>
        <dbReference type="ARBA" id="ARBA00022448"/>
    </source>
</evidence>
<accession>A0A4R1NSW4</accession>
<dbReference type="AlphaFoldDB" id="A0A4R1NSW4"/>
<reference evidence="11 12" key="1">
    <citation type="submission" date="2019-03" db="EMBL/GenBank/DDBJ databases">
        <title>Genomic Encyclopedia of Archaeal and Bacterial Type Strains, Phase II (KMG-II): from individual species to whole genera.</title>
        <authorList>
            <person name="Goeker M."/>
        </authorList>
    </citation>
    <scope>NUCLEOTIDE SEQUENCE [LARGE SCALE GENOMIC DNA]</scope>
    <source>
        <strain evidence="11 12">DSM 26433</strain>
    </source>
</reference>
<keyword evidence="2 9" id="KW-0813">Transport</keyword>
<comment type="caution">
    <text evidence="11">The sequence shown here is derived from an EMBL/GenBank/DDBJ whole genome shotgun (WGS) entry which is preliminary data.</text>
</comment>
<dbReference type="InterPro" id="IPR055348">
    <property type="entry name" value="DctQ"/>
</dbReference>
<evidence type="ECO:0000313" key="11">
    <source>
        <dbReference type="EMBL" id="TCL08358.1"/>
    </source>
</evidence>
<evidence type="ECO:0000259" key="10">
    <source>
        <dbReference type="Pfam" id="PF04290"/>
    </source>
</evidence>
<dbReference type="Proteomes" id="UP000295673">
    <property type="component" value="Unassembled WGS sequence"/>
</dbReference>
<keyword evidence="6 9" id="KW-1133">Transmembrane helix</keyword>
<gene>
    <name evidence="11" type="ORF">BXY66_0395</name>
</gene>
<dbReference type="EMBL" id="SMGR01000001">
    <property type="protein sequence ID" value="TCL08358.1"/>
    <property type="molecule type" value="Genomic_DNA"/>
</dbReference>
<dbReference type="Pfam" id="PF04290">
    <property type="entry name" value="DctQ"/>
    <property type="match status" value="1"/>
</dbReference>
<evidence type="ECO:0000256" key="7">
    <source>
        <dbReference type="ARBA" id="ARBA00023136"/>
    </source>
</evidence>
<evidence type="ECO:0000256" key="6">
    <source>
        <dbReference type="ARBA" id="ARBA00022989"/>
    </source>
</evidence>
<evidence type="ECO:0000256" key="9">
    <source>
        <dbReference type="RuleBase" id="RU369079"/>
    </source>
</evidence>